<dbReference type="GO" id="GO:0015935">
    <property type="term" value="C:small ribosomal subunit"/>
    <property type="evidence" value="ECO:0007669"/>
    <property type="project" value="TreeGrafter"/>
</dbReference>
<sequence length="363" mass="40271">MNPIYTRELSRWLGTDHADRTPPLALVDAVKQVSDGLIKERQLVGTAYLNTQLLREAYQTFWWPMTYLHAATVLGHAVELEDGAKVLDLGAGGGSCSAAALDLANRNGVSIHLTALDHASDALKALQELLRPRLNGSTLNTSTLDLEFMDSTEQFDLILLGHVLNELFTHDPNRDQLLVDFVDSVLKRLKPNGKLVIIEPALKETSRTLHRVRDQVIASGASVVAPCTYQGPCPALQDNDWCHTSLSWEPPVYIQKISNLSGIDRTRLAFSYLVLTQTPQKRDAYRIVSEPLHTKGRLRYLACGPEGRLPLVAPESRVKGENEVFRRLPPGDLIEFGEGQEKGDGLDISKTWVRRVGSQDEPL</sequence>
<dbReference type="GO" id="GO:0003735">
    <property type="term" value="F:structural constituent of ribosome"/>
    <property type="evidence" value="ECO:0007669"/>
    <property type="project" value="TreeGrafter"/>
</dbReference>
<dbReference type="SUPFAM" id="SSF53335">
    <property type="entry name" value="S-adenosyl-L-methionine-dependent methyltransferases"/>
    <property type="match status" value="1"/>
</dbReference>
<keyword evidence="5" id="KW-0489">Methyltransferase</keyword>
<dbReference type="AlphaFoldDB" id="A0A5B8XTF0"/>
<keyword evidence="4" id="KW-0411">Iron-sulfur</keyword>
<organism evidence="5 6">
    <name type="scientific">Microvenator marinus</name>
    <dbReference type="NCBI Taxonomy" id="2600177"/>
    <lineage>
        <taxon>Bacteria</taxon>
        <taxon>Deltaproteobacteria</taxon>
        <taxon>Bradymonadales</taxon>
        <taxon>Microvenatoraceae</taxon>
        <taxon>Microvenator</taxon>
    </lineage>
</organism>
<dbReference type="Pfam" id="PF09243">
    <property type="entry name" value="Rsm22"/>
    <property type="match status" value="1"/>
</dbReference>
<dbReference type="PANTHER" id="PTHR13184:SF5">
    <property type="entry name" value="METHYLTRANSFERASE-LIKE PROTEIN 17, MITOCHONDRIAL"/>
    <property type="match status" value="1"/>
</dbReference>
<dbReference type="GO" id="GO:0046872">
    <property type="term" value="F:metal ion binding"/>
    <property type="evidence" value="ECO:0007669"/>
    <property type="project" value="UniProtKB-KW"/>
</dbReference>
<keyword evidence="5" id="KW-0808">Transferase</keyword>
<evidence type="ECO:0000256" key="2">
    <source>
        <dbReference type="ARBA" id="ARBA00022946"/>
    </source>
</evidence>
<dbReference type="InterPro" id="IPR029063">
    <property type="entry name" value="SAM-dependent_MTases_sf"/>
</dbReference>
<dbReference type="GO" id="GO:0032259">
    <property type="term" value="P:methylation"/>
    <property type="evidence" value="ECO:0007669"/>
    <property type="project" value="UniProtKB-KW"/>
</dbReference>
<dbReference type="Gene3D" id="3.40.50.150">
    <property type="entry name" value="Vaccinia Virus protein VP39"/>
    <property type="match status" value="1"/>
</dbReference>
<evidence type="ECO:0000313" key="6">
    <source>
        <dbReference type="Proteomes" id="UP000321595"/>
    </source>
</evidence>
<gene>
    <name evidence="5" type="ORF">FRD01_05245</name>
</gene>
<dbReference type="GO" id="GO:0006412">
    <property type="term" value="P:translation"/>
    <property type="evidence" value="ECO:0007669"/>
    <property type="project" value="InterPro"/>
</dbReference>
<dbReference type="GO" id="GO:0051536">
    <property type="term" value="F:iron-sulfur cluster binding"/>
    <property type="evidence" value="ECO:0007669"/>
    <property type="project" value="UniProtKB-KW"/>
</dbReference>
<dbReference type="PANTHER" id="PTHR13184">
    <property type="entry name" value="37S RIBOSOMAL PROTEIN S22"/>
    <property type="match status" value="1"/>
</dbReference>
<dbReference type="GO" id="GO:0008168">
    <property type="term" value="F:methyltransferase activity"/>
    <property type="evidence" value="ECO:0007669"/>
    <property type="project" value="UniProtKB-KW"/>
</dbReference>
<keyword evidence="3" id="KW-0408">Iron</keyword>
<evidence type="ECO:0000256" key="4">
    <source>
        <dbReference type="ARBA" id="ARBA00023014"/>
    </source>
</evidence>
<dbReference type="EMBL" id="CP042467">
    <property type="protein sequence ID" value="QED26659.1"/>
    <property type="molecule type" value="Genomic_DNA"/>
</dbReference>
<evidence type="ECO:0000313" key="5">
    <source>
        <dbReference type="EMBL" id="QED26659.1"/>
    </source>
</evidence>
<evidence type="ECO:0000256" key="1">
    <source>
        <dbReference type="ARBA" id="ARBA00022723"/>
    </source>
</evidence>
<dbReference type="InterPro" id="IPR052571">
    <property type="entry name" value="Mt_RNA_Methyltransferase"/>
</dbReference>
<dbReference type="OrthoDB" id="9767833at2"/>
<dbReference type="Proteomes" id="UP000321595">
    <property type="component" value="Chromosome"/>
</dbReference>
<dbReference type="CDD" id="cd02440">
    <property type="entry name" value="AdoMet_MTases"/>
    <property type="match status" value="1"/>
</dbReference>
<dbReference type="KEGG" id="bbae:FRD01_05245"/>
<accession>A0A5B8XTF0</accession>
<reference evidence="5 6" key="1">
    <citation type="submission" date="2019-08" db="EMBL/GenBank/DDBJ databases">
        <authorList>
            <person name="Liang Q."/>
        </authorList>
    </citation>
    <scope>NUCLEOTIDE SEQUENCE [LARGE SCALE GENOMIC DNA]</scope>
    <source>
        <strain evidence="5 6">V1718</strain>
    </source>
</reference>
<keyword evidence="6" id="KW-1185">Reference proteome</keyword>
<name>A0A5B8XTF0_9DELT</name>
<keyword evidence="2" id="KW-0809">Transit peptide</keyword>
<dbReference type="InterPro" id="IPR015324">
    <property type="entry name" value="Ribosomal_Rsm22-like"/>
</dbReference>
<protein>
    <submittedName>
        <fullName evidence="5">Methyltransferase</fullName>
    </submittedName>
</protein>
<evidence type="ECO:0000256" key="3">
    <source>
        <dbReference type="ARBA" id="ARBA00023004"/>
    </source>
</evidence>
<dbReference type="RefSeq" id="WP_146958287.1">
    <property type="nucleotide sequence ID" value="NZ_CP042467.1"/>
</dbReference>
<proteinExistence type="predicted"/>
<keyword evidence="1" id="KW-0479">Metal-binding</keyword>